<accession>A0ACA9L4Q9</accession>
<gene>
    <name evidence="1" type="ORF">SCALOS_LOCUS3562</name>
</gene>
<dbReference type="Proteomes" id="UP000789860">
    <property type="component" value="Unassembled WGS sequence"/>
</dbReference>
<proteinExistence type="predicted"/>
<evidence type="ECO:0000313" key="2">
    <source>
        <dbReference type="Proteomes" id="UP000789860"/>
    </source>
</evidence>
<protein>
    <submittedName>
        <fullName evidence="1">11047_t:CDS:1</fullName>
    </submittedName>
</protein>
<comment type="caution">
    <text evidence="1">The sequence shown here is derived from an EMBL/GenBank/DDBJ whole genome shotgun (WGS) entry which is preliminary data.</text>
</comment>
<keyword evidence="2" id="KW-1185">Reference proteome</keyword>
<dbReference type="EMBL" id="CAJVPM010004079">
    <property type="protein sequence ID" value="CAG8508752.1"/>
    <property type="molecule type" value="Genomic_DNA"/>
</dbReference>
<feature type="non-terminal residue" evidence="1">
    <location>
        <position position="1"/>
    </location>
</feature>
<reference evidence="1" key="1">
    <citation type="submission" date="2021-06" db="EMBL/GenBank/DDBJ databases">
        <authorList>
            <person name="Kallberg Y."/>
            <person name="Tangrot J."/>
            <person name="Rosling A."/>
        </authorList>
    </citation>
    <scope>NUCLEOTIDE SEQUENCE</scope>
    <source>
        <strain evidence="1">AU212A</strain>
    </source>
</reference>
<name>A0ACA9L4Q9_9GLOM</name>
<organism evidence="1 2">
    <name type="scientific">Scutellospora calospora</name>
    <dbReference type="NCBI Taxonomy" id="85575"/>
    <lineage>
        <taxon>Eukaryota</taxon>
        <taxon>Fungi</taxon>
        <taxon>Fungi incertae sedis</taxon>
        <taxon>Mucoromycota</taxon>
        <taxon>Glomeromycotina</taxon>
        <taxon>Glomeromycetes</taxon>
        <taxon>Diversisporales</taxon>
        <taxon>Gigasporaceae</taxon>
        <taxon>Scutellospora</taxon>
    </lineage>
</organism>
<evidence type="ECO:0000313" key="1">
    <source>
        <dbReference type="EMBL" id="CAG8508752.1"/>
    </source>
</evidence>
<sequence>WIPNLIISLAGFFIQTPTHCFYDSAGGSWCWISEYYDIYRISFHYAIILSAATLMIFIYAIMFAILYNRQRKMSAYGSKILQSVNKKLVWFPLAYVILVTPLAVQRIFAIVDYALPFEFLIISGCIFTCAGLVNSIIYGIIRNVVSVKSIIPRLSTITGIYSKSRFSSPGETLNDSDFANSFNTKNDLSSFISVTKTHQIRISVVDTCGESSTSTIFFVNMFLHETSCSGPSPKYDVNTNYAYTLAIGLLVIIVLIYFNHNNFNKSPKPVPSLFQKETIKENPKFDNTTDPKEYFAKLLNKNKNIKKNTSSCSPLPSEKSSKVSNLQIKKEQKIVLASVSETLITTKQRKYFVVESTTLTHTKNFDENGKVIESQTKYL</sequence>